<dbReference type="Pfam" id="PF03780">
    <property type="entry name" value="Asp23"/>
    <property type="match status" value="1"/>
</dbReference>
<organism evidence="2 3">
    <name type="scientific">Candidatus Desantisbacteria bacterium CG_4_10_14_0_8_um_filter_39_17</name>
    <dbReference type="NCBI Taxonomy" id="1974542"/>
    <lineage>
        <taxon>Bacteria</taxon>
        <taxon>Candidatus Desantisiibacteriota</taxon>
    </lineage>
</organism>
<accession>A0A2H9P9V0</accession>
<evidence type="ECO:0000313" key="2">
    <source>
        <dbReference type="EMBL" id="PIZ15056.1"/>
    </source>
</evidence>
<proteinExistence type="inferred from homology"/>
<reference evidence="3" key="1">
    <citation type="submission" date="2017-09" db="EMBL/GenBank/DDBJ databases">
        <title>Depth-based differentiation of microbial function through sediment-hosted aquifers and enrichment of novel symbionts in the deep terrestrial subsurface.</title>
        <authorList>
            <person name="Probst A.J."/>
            <person name="Ladd B."/>
            <person name="Jarett J.K."/>
            <person name="Geller-Mcgrath D.E."/>
            <person name="Sieber C.M.K."/>
            <person name="Emerson J.B."/>
            <person name="Anantharaman K."/>
            <person name="Thomas B.C."/>
            <person name="Malmstrom R."/>
            <person name="Stieglmeier M."/>
            <person name="Klingl A."/>
            <person name="Woyke T."/>
            <person name="Ryan C.M."/>
            <person name="Banfield J.F."/>
        </authorList>
    </citation>
    <scope>NUCLEOTIDE SEQUENCE [LARGE SCALE GENOMIC DNA]</scope>
</reference>
<protein>
    <recommendedName>
        <fullName evidence="4">Asp23/Gls24 family envelope stress response protein</fullName>
    </recommendedName>
</protein>
<evidence type="ECO:0008006" key="4">
    <source>
        <dbReference type="Google" id="ProtNLM"/>
    </source>
</evidence>
<name>A0A2H9P9V0_9BACT</name>
<comment type="caution">
    <text evidence="2">The sequence shown here is derived from an EMBL/GenBank/DDBJ whole genome shotgun (WGS) entry which is preliminary data.</text>
</comment>
<dbReference type="Proteomes" id="UP000234145">
    <property type="component" value="Unassembled WGS sequence"/>
</dbReference>
<dbReference type="AlphaFoldDB" id="A0A2H9P9V0"/>
<comment type="similarity">
    <text evidence="1">Belongs to the asp23 family.</text>
</comment>
<evidence type="ECO:0000313" key="3">
    <source>
        <dbReference type="Proteomes" id="UP000234145"/>
    </source>
</evidence>
<dbReference type="PANTHER" id="PTHR34297">
    <property type="entry name" value="HYPOTHETICAL CYTOSOLIC PROTEIN-RELATED"/>
    <property type="match status" value="1"/>
</dbReference>
<sequence length="112" mass="12307">MLERNELGVVKISRQVIAGIASRSAREIKGVQGIGGGFLNRMGHIFGIDSFQSVKAEILTNGEVIVSIPIIIEYGKEVSSMAQEVQEKIRKDIEELTGLEVARVDVRVEEVK</sequence>
<dbReference type="EMBL" id="PFMS01000109">
    <property type="protein sequence ID" value="PIZ15056.1"/>
    <property type="molecule type" value="Genomic_DNA"/>
</dbReference>
<evidence type="ECO:0000256" key="1">
    <source>
        <dbReference type="ARBA" id="ARBA00005721"/>
    </source>
</evidence>
<gene>
    <name evidence="2" type="ORF">COY51_06480</name>
</gene>
<dbReference type="InterPro" id="IPR005531">
    <property type="entry name" value="Asp23"/>
</dbReference>